<evidence type="ECO:0000256" key="12">
    <source>
        <dbReference type="ARBA" id="ARBA00031713"/>
    </source>
</evidence>
<feature type="domain" description="Prenyltransferase alpha-alpha toroid" evidence="13">
    <location>
        <begin position="5"/>
        <end position="324"/>
    </location>
</feature>
<keyword evidence="10" id="KW-0862">Zinc</keyword>
<name>A0AAD5QTV2_PARTN</name>
<sequence>MSEGLLVRKHVKFLIRHLNVFPEQYSTLDTSRVTLLFFAVSALDLLGELNSLLTEDRRKSIIDWIYKLQVSSSGRFCGFRGCLDVAIGHTNAYITSNLAQTYSALLCLTILGDDLKGVDRAAVLETVRKSQKDDGSFWSEGYGSESDMRFVYCAVAISHILQDHSCIEWPLLKRFIRSSLNYDGGIGQGPGDESHGGSTFCAIASLSLANRLWDGSVLSRRDIERLVKWALWKQEEGFHGRAHKADDSCYAFWIGATLEILDAHHLMDKERLRSFLLIAQDRNLGGFCKIPEESPDMLHTYFSIAAFSLLHEPGLSPINASLNVSRHVYEHTRRLAEK</sequence>
<dbReference type="AlphaFoldDB" id="A0AAD5QTV2"/>
<dbReference type="Gene3D" id="1.50.10.20">
    <property type="match status" value="1"/>
</dbReference>
<comment type="cofactor">
    <cofactor evidence="1">
        <name>Mg(2+)</name>
        <dbReference type="ChEBI" id="CHEBI:18420"/>
    </cofactor>
</comment>
<comment type="cofactor">
    <cofactor evidence="2">
        <name>Zn(2+)</name>
        <dbReference type="ChEBI" id="CHEBI:29105"/>
    </cofactor>
</comment>
<keyword evidence="15" id="KW-1185">Reference proteome</keyword>
<evidence type="ECO:0000256" key="2">
    <source>
        <dbReference type="ARBA" id="ARBA00001947"/>
    </source>
</evidence>
<comment type="caution">
    <text evidence="14">The sequence shown here is derived from an EMBL/GenBank/DDBJ whole genome shotgun (WGS) entry which is preliminary data.</text>
</comment>
<dbReference type="InterPro" id="IPR045089">
    <property type="entry name" value="PGGT1B-like"/>
</dbReference>
<dbReference type="PANTHER" id="PTHR11774:SF4">
    <property type="entry name" value="GERANYLGERANYL TRANSFERASE TYPE-1 SUBUNIT BETA"/>
    <property type="match status" value="1"/>
</dbReference>
<evidence type="ECO:0000256" key="7">
    <source>
        <dbReference type="ARBA" id="ARBA00022679"/>
    </source>
</evidence>
<evidence type="ECO:0000256" key="8">
    <source>
        <dbReference type="ARBA" id="ARBA00022723"/>
    </source>
</evidence>
<keyword evidence="7 14" id="KW-0808">Transferase</keyword>
<reference evidence="14" key="1">
    <citation type="submission" date="2021-06" db="EMBL/GenBank/DDBJ databases">
        <title>Parelaphostrongylus tenuis whole genome reference sequence.</title>
        <authorList>
            <person name="Garwood T.J."/>
            <person name="Larsen P.A."/>
            <person name="Fountain-Jones N.M."/>
            <person name="Garbe J.R."/>
            <person name="Macchietto M.G."/>
            <person name="Kania S.A."/>
            <person name="Gerhold R.W."/>
            <person name="Richards J.E."/>
            <person name="Wolf T.M."/>
        </authorList>
    </citation>
    <scope>NUCLEOTIDE SEQUENCE</scope>
    <source>
        <strain evidence="14">MNPRO001-30</strain>
        <tissue evidence="14">Meninges</tissue>
    </source>
</reference>
<proteinExistence type="inferred from homology"/>
<dbReference type="InterPro" id="IPR001330">
    <property type="entry name" value="Prenyltrans"/>
</dbReference>
<evidence type="ECO:0000313" key="15">
    <source>
        <dbReference type="Proteomes" id="UP001196413"/>
    </source>
</evidence>
<evidence type="ECO:0000256" key="5">
    <source>
        <dbReference type="ARBA" id="ARBA00020603"/>
    </source>
</evidence>
<dbReference type="GO" id="GO:0005953">
    <property type="term" value="C:CAAX-protein geranylgeranyltransferase complex"/>
    <property type="evidence" value="ECO:0007669"/>
    <property type="project" value="InterPro"/>
</dbReference>
<dbReference type="InterPro" id="IPR041960">
    <property type="entry name" value="GGTase_I_beta"/>
</dbReference>
<dbReference type="EMBL" id="JAHQIW010004248">
    <property type="protein sequence ID" value="KAJ1361645.1"/>
    <property type="molecule type" value="Genomic_DNA"/>
</dbReference>
<evidence type="ECO:0000256" key="1">
    <source>
        <dbReference type="ARBA" id="ARBA00001946"/>
    </source>
</evidence>
<evidence type="ECO:0000256" key="10">
    <source>
        <dbReference type="ARBA" id="ARBA00022833"/>
    </source>
</evidence>
<dbReference type="GO" id="GO:0046872">
    <property type="term" value="F:metal ion binding"/>
    <property type="evidence" value="ECO:0007669"/>
    <property type="project" value="UniProtKB-KW"/>
</dbReference>
<evidence type="ECO:0000256" key="3">
    <source>
        <dbReference type="ARBA" id="ARBA00010497"/>
    </source>
</evidence>
<dbReference type="GO" id="GO:0004662">
    <property type="term" value="F:CAAX-protein geranylgeranyltransferase activity"/>
    <property type="evidence" value="ECO:0007669"/>
    <property type="project" value="UniProtKB-EC"/>
</dbReference>
<keyword evidence="9" id="KW-0677">Repeat</keyword>
<organism evidence="14 15">
    <name type="scientific">Parelaphostrongylus tenuis</name>
    <name type="common">Meningeal worm</name>
    <dbReference type="NCBI Taxonomy" id="148309"/>
    <lineage>
        <taxon>Eukaryota</taxon>
        <taxon>Metazoa</taxon>
        <taxon>Ecdysozoa</taxon>
        <taxon>Nematoda</taxon>
        <taxon>Chromadorea</taxon>
        <taxon>Rhabditida</taxon>
        <taxon>Rhabditina</taxon>
        <taxon>Rhabditomorpha</taxon>
        <taxon>Strongyloidea</taxon>
        <taxon>Metastrongylidae</taxon>
        <taxon>Parelaphostrongylus</taxon>
    </lineage>
</organism>
<protein>
    <recommendedName>
        <fullName evidence="5">Geranylgeranyl transferase type-1 subunit beta</fullName>
        <ecNumber evidence="4">2.5.1.59</ecNumber>
    </recommendedName>
    <alternativeName>
        <fullName evidence="12">Geranylgeranyl transferase type I subunit beta</fullName>
    </alternativeName>
</protein>
<dbReference type="InterPro" id="IPR008930">
    <property type="entry name" value="Terpenoid_cyclase/PrenylTrfase"/>
</dbReference>
<accession>A0AAD5QTV2</accession>
<evidence type="ECO:0000256" key="6">
    <source>
        <dbReference type="ARBA" id="ARBA00022602"/>
    </source>
</evidence>
<evidence type="ECO:0000256" key="4">
    <source>
        <dbReference type="ARBA" id="ARBA00012700"/>
    </source>
</evidence>
<keyword evidence="11" id="KW-0460">Magnesium</keyword>
<evidence type="ECO:0000313" key="14">
    <source>
        <dbReference type="EMBL" id="KAJ1361645.1"/>
    </source>
</evidence>
<keyword evidence="6" id="KW-0637">Prenyltransferase</keyword>
<dbReference type="EC" id="2.5.1.59" evidence="4"/>
<evidence type="ECO:0000259" key="13">
    <source>
        <dbReference type="Pfam" id="PF00432"/>
    </source>
</evidence>
<dbReference type="SUPFAM" id="SSF48239">
    <property type="entry name" value="Terpenoid cyclases/Protein prenyltransferases"/>
    <property type="match status" value="1"/>
</dbReference>
<dbReference type="Pfam" id="PF00432">
    <property type="entry name" value="Prenyltrans"/>
    <property type="match status" value="1"/>
</dbReference>
<evidence type="ECO:0000256" key="11">
    <source>
        <dbReference type="ARBA" id="ARBA00022842"/>
    </source>
</evidence>
<gene>
    <name evidence="14" type="primary">PGGT1B</name>
    <name evidence="14" type="ORF">KIN20_020939</name>
</gene>
<dbReference type="PANTHER" id="PTHR11774">
    <property type="entry name" value="GERANYLGERANYL TRANSFERASE TYPE BETA SUBUNIT"/>
    <property type="match status" value="1"/>
</dbReference>
<dbReference type="CDD" id="cd02895">
    <property type="entry name" value="GGTase-I"/>
    <property type="match status" value="1"/>
</dbReference>
<dbReference type="Proteomes" id="UP001196413">
    <property type="component" value="Unassembled WGS sequence"/>
</dbReference>
<evidence type="ECO:0000256" key="9">
    <source>
        <dbReference type="ARBA" id="ARBA00022737"/>
    </source>
</evidence>
<keyword evidence="8" id="KW-0479">Metal-binding</keyword>
<comment type="similarity">
    <text evidence="3">Belongs to the protein prenyltransferase subunit beta family.</text>
</comment>